<protein>
    <recommendedName>
        <fullName evidence="6">Thioredoxin</fullName>
    </recommendedName>
</protein>
<evidence type="ECO:0000313" key="8">
    <source>
        <dbReference type="EMBL" id="ADN10205.1"/>
    </source>
</evidence>
<dbReference type="GO" id="GO:0005829">
    <property type="term" value="C:cytosol"/>
    <property type="evidence" value="ECO:0007669"/>
    <property type="project" value="TreeGrafter"/>
</dbReference>
<dbReference type="EMBL" id="CP002205">
    <property type="protein sequence ID" value="ADN10205.1"/>
    <property type="molecule type" value="Genomic_DNA"/>
</dbReference>
<keyword evidence="4" id="KW-1015">Disulfide bond</keyword>
<dbReference type="Proteomes" id="UP000007803">
    <property type="component" value="Chromosome"/>
</dbReference>
<dbReference type="NCBIfam" id="TIGR01068">
    <property type="entry name" value="thioredoxin"/>
    <property type="match status" value="1"/>
</dbReference>
<keyword evidence="3" id="KW-0249">Electron transport</keyword>
<dbReference type="FunFam" id="3.40.30.10:FF:000001">
    <property type="entry name" value="Thioredoxin"/>
    <property type="match status" value="1"/>
</dbReference>
<dbReference type="NCBIfam" id="NF008229">
    <property type="entry name" value="PRK10996.1"/>
    <property type="match status" value="1"/>
</dbReference>
<dbReference type="PANTHER" id="PTHR45663:SF40">
    <property type="entry name" value="THIOREDOXIN 2"/>
    <property type="match status" value="1"/>
</dbReference>
<dbReference type="STRING" id="563040.Saut_2163"/>
<dbReference type="AlphaFoldDB" id="E0USB2"/>
<keyword evidence="2" id="KW-0813">Transport</keyword>
<dbReference type="InterPro" id="IPR005746">
    <property type="entry name" value="Thioredoxin"/>
</dbReference>
<proteinExistence type="inferred from homology"/>
<dbReference type="Gene3D" id="2.30.30.380">
    <property type="entry name" value="Zn-finger domain of Sec23/24"/>
    <property type="match status" value="1"/>
</dbReference>
<dbReference type="InterPro" id="IPR013766">
    <property type="entry name" value="Thioredoxin_domain"/>
</dbReference>
<sequence>MKVVCPHCFTVNNVPQKESYKKANCGKCKQSLLDTKPVELTNANFDEVVVNSDIPVIVDFWAPWCGPCKMMAPNFERAATQFPLKALFTKVNTENEQNLGARFGIRSIPTIIVFKGGREVERVSGALDINALASLASKYTN</sequence>
<evidence type="ECO:0000256" key="6">
    <source>
        <dbReference type="NCBIfam" id="TIGR01068"/>
    </source>
</evidence>
<dbReference type="eggNOG" id="COG3118">
    <property type="taxonomic scope" value="Bacteria"/>
</dbReference>
<dbReference type="RefSeq" id="WP_013327958.1">
    <property type="nucleotide sequence ID" value="NC_014506.1"/>
</dbReference>
<dbReference type="Pfam" id="PF00085">
    <property type="entry name" value="Thioredoxin"/>
    <property type="match status" value="1"/>
</dbReference>
<evidence type="ECO:0000256" key="1">
    <source>
        <dbReference type="ARBA" id="ARBA00008987"/>
    </source>
</evidence>
<name>E0USB2_SULAO</name>
<evidence type="ECO:0000313" key="9">
    <source>
        <dbReference type="Proteomes" id="UP000007803"/>
    </source>
</evidence>
<dbReference type="InterPro" id="IPR036249">
    <property type="entry name" value="Thioredoxin-like_sf"/>
</dbReference>
<reference evidence="9" key="1">
    <citation type="journal article" date="2010" name="Stand. Genomic Sci.">
        <title>Complete genome sequence of Sulfurimonas autotrophica type strain (OK10).</title>
        <authorList>
            <person name="Sikorski J."/>
            <person name="Munk C."/>
            <person name="Lapidus A."/>
            <person name="Djao O."/>
            <person name="Lucas S."/>
            <person name="Glavina Del Rio T."/>
            <person name="Nolan M."/>
            <person name="Tice H."/>
            <person name="Han C."/>
            <person name="Cheng J."/>
            <person name="Tapia R."/>
            <person name="Goodwin L."/>
            <person name="Pitluck S."/>
            <person name="Liolios K."/>
            <person name="Ivanova N."/>
            <person name="Mavromatis K."/>
            <person name="Mikhailova N."/>
            <person name="Pati A."/>
            <person name="Sims D."/>
            <person name="Meincke L."/>
            <person name="Brettin T."/>
            <person name="Detter J."/>
            <person name="Chen A."/>
            <person name="Palaniappan K."/>
            <person name="Land M."/>
            <person name="Hauser L."/>
            <person name="Chang Y."/>
            <person name="Jeffries C."/>
            <person name="Rohde M."/>
            <person name="Lang E."/>
            <person name="Spring S."/>
            <person name="Goker M."/>
            <person name="Woyke T."/>
            <person name="Bristow J."/>
            <person name="Eisen J."/>
            <person name="Markowitz V."/>
            <person name="Hugenholtz P."/>
            <person name="Kyrpides N."/>
            <person name="Klenk H."/>
        </authorList>
    </citation>
    <scope>NUCLEOTIDE SEQUENCE [LARGE SCALE GENOMIC DNA]</scope>
    <source>
        <strain evidence="9">ATCC BAA-671 / DSM 16294 / JCM 11897 / OK10</strain>
    </source>
</reference>
<dbReference type="SUPFAM" id="SSF52833">
    <property type="entry name" value="Thioredoxin-like"/>
    <property type="match status" value="1"/>
</dbReference>
<keyword evidence="5" id="KW-0676">Redox-active center</keyword>
<dbReference type="GO" id="GO:0015035">
    <property type="term" value="F:protein-disulfide reductase activity"/>
    <property type="evidence" value="ECO:0007669"/>
    <property type="project" value="UniProtKB-UniRule"/>
</dbReference>
<accession>E0USB2</accession>
<evidence type="ECO:0000259" key="7">
    <source>
        <dbReference type="PROSITE" id="PS51352"/>
    </source>
</evidence>
<gene>
    <name evidence="8" type="ordered locus">Saut_2163</name>
</gene>
<dbReference type="KEGG" id="sua:Saut_2163"/>
<evidence type="ECO:0000256" key="4">
    <source>
        <dbReference type="ARBA" id="ARBA00023157"/>
    </source>
</evidence>
<keyword evidence="9" id="KW-1185">Reference proteome</keyword>
<dbReference type="HOGENOM" id="CLU_090389_10_0_7"/>
<comment type="similarity">
    <text evidence="1">Belongs to the thioredoxin family.</text>
</comment>
<dbReference type="CDD" id="cd02947">
    <property type="entry name" value="TRX_family"/>
    <property type="match status" value="1"/>
</dbReference>
<organism evidence="8 9">
    <name type="scientific">Sulfurimonas autotrophica (strain ATCC BAA-671 / DSM 16294 / JCM 11897 / OK10)</name>
    <dbReference type="NCBI Taxonomy" id="563040"/>
    <lineage>
        <taxon>Bacteria</taxon>
        <taxon>Pseudomonadati</taxon>
        <taxon>Campylobacterota</taxon>
        <taxon>Epsilonproteobacteria</taxon>
        <taxon>Campylobacterales</taxon>
        <taxon>Sulfurimonadaceae</taxon>
        <taxon>Sulfurimonas</taxon>
    </lineage>
</organism>
<dbReference type="OrthoDB" id="9790390at2"/>
<evidence type="ECO:0000256" key="5">
    <source>
        <dbReference type="ARBA" id="ARBA00023284"/>
    </source>
</evidence>
<dbReference type="PRINTS" id="PR00421">
    <property type="entry name" value="THIOREDOXIN"/>
</dbReference>
<dbReference type="PANTHER" id="PTHR45663">
    <property type="entry name" value="GEO12009P1"/>
    <property type="match status" value="1"/>
</dbReference>
<dbReference type="Gene3D" id="3.40.30.10">
    <property type="entry name" value="Glutaredoxin"/>
    <property type="match status" value="1"/>
</dbReference>
<feature type="domain" description="Thioredoxin" evidence="7">
    <location>
        <begin position="29"/>
        <end position="141"/>
    </location>
</feature>
<evidence type="ECO:0000256" key="2">
    <source>
        <dbReference type="ARBA" id="ARBA00022448"/>
    </source>
</evidence>
<dbReference type="PROSITE" id="PS51352">
    <property type="entry name" value="THIOREDOXIN_2"/>
    <property type="match status" value="1"/>
</dbReference>
<dbReference type="PROSITE" id="PS00194">
    <property type="entry name" value="THIOREDOXIN_1"/>
    <property type="match status" value="1"/>
</dbReference>
<dbReference type="InterPro" id="IPR017937">
    <property type="entry name" value="Thioredoxin_CS"/>
</dbReference>
<evidence type="ECO:0000256" key="3">
    <source>
        <dbReference type="ARBA" id="ARBA00022982"/>
    </source>
</evidence>